<reference evidence="1 2" key="2">
    <citation type="journal article" date="2003" name="Infect. Immun.">
        <title>Characterization and pathogenic significance of Vibrio vulnificus antigens preferentially expressed in septicemic patients.</title>
        <authorList>
            <person name="Kim Y.R."/>
            <person name="Lee S.E."/>
            <person name="Kim C.M."/>
            <person name="Kim S.Y."/>
            <person name="Shin E.K."/>
            <person name="Shin D.H."/>
            <person name="Chung S.S."/>
            <person name="Choy H.E."/>
            <person name="Progulske-Fox A."/>
            <person name="Hillman J.D."/>
            <person name="Handfield M."/>
            <person name="Rhee J.H."/>
        </authorList>
    </citation>
    <scope>NUCLEOTIDE SEQUENCE [LARGE SCALE GENOMIC DNA]</scope>
    <source>
        <strain evidence="1 2">CMCP6</strain>
    </source>
</reference>
<gene>
    <name evidence="1" type="ordered locus">VV2_0630</name>
</gene>
<protein>
    <submittedName>
        <fullName evidence="1">Uncharacterized protein</fullName>
    </submittedName>
</protein>
<name>A0A3Q0KYK8_VIBVU</name>
<dbReference type="Proteomes" id="UP000002275">
    <property type="component" value="Chromosome II"/>
</dbReference>
<organism evidence="1 2">
    <name type="scientific">Vibrio vulnificus (strain CMCP6)</name>
    <dbReference type="NCBI Taxonomy" id="216895"/>
    <lineage>
        <taxon>Bacteria</taxon>
        <taxon>Pseudomonadati</taxon>
        <taxon>Pseudomonadota</taxon>
        <taxon>Gammaproteobacteria</taxon>
        <taxon>Vibrionales</taxon>
        <taxon>Vibrionaceae</taxon>
        <taxon>Vibrio</taxon>
    </lineage>
</organism>
<dbReference type="AlphaFoldDB" id="A0A3Q0KYK8"/>
<proteinExistence type="predicted"/>
<dbReference type="RefSeq" id="WP_011081571.1">
    <property type="nucleotide sequence ID" value="NC_004460.2"/>
</dbReference>
<sequence length="125" mass="14438">MIIVYGYYKDEPMELIGKTLDQQGTFIAAKPIGRIDNRLTFAALVDSPDPIHFPVVLPHCVLVKEQTYTHKPYKPHLVNSAVMDAKQRKTYCKKLKKRQPLSTSNWKLHISRNRGLKWVRDHLAA</sequence>
<dbReference type="EMBL" id="AE016796">
    <property type="protein sequence ID" value="AAO07573.1"/>
    <property type="molecule type" value="Genomic_DNA"/>
</dbReference>
<evidence type="ECO:0000313" key="1">
    <source>
        <dbReference type="EMBL" id="AAO07573.1"/>
    </source>
</evidence>
<reference evidence="2" key="1">
    <citation type="submission" date="2002-12" db="EMBL/GenBank/DDBJ databases">
        <title>Complete genome sequence of Vibrio vulnificus CMCP6.</title>
        <authorList>
            <person name="Rhee J.H."/>
            <person name="Kim S.Y."/>
            <person name="Chung S.S."/>
            <person name="Kim J.J."/>
            <person name="Moon Y.H."/>
            <person name="Jeong H."/>
            <person name="Choy H.E."/>
        </authorList>
    </citation>
    <scope>NUCLEOTIDE SEQUENCE [LARGE SCALE GENOMIC DNA]</scope>
    <source>
        <strain evidence="2">CMCP6</strain>
    </source>
</reference>
<reference evidence="1 2" key="3">
    <citation type="journal article" date="2011" name="Mol. Syst. Biol.">
        <title>Integrative genome-scale metabolic analysis of Vibrio vulnificus for drug targeting and discovery.</title>
        <authorList>
            <person name="Kim H.U."/>
            <person name="Kim S.Y."/>
            <person name="Jeong H."/>
            <person name="Kim T.Y."/>
            <person name="Kim J.J."/>
            <person name="Choy H.E."/>
            <person name="Yi K.Y."/>
            <person name="Rhee J.H."/>
            <person name="Lee S.Y."/>
        </authorList>
    </citation>
    <scope>NUCLEOTIDE SEQUENCE [LARGE SCALE GENOMIC DNA]</scope>
    <source>
        <strain evidence="1 2">CMCP6</strain>
    </source>
</reference>
<accession>A0A3Q0KYK8</accession>
<dbReference type="KEGG" id="vvu:VV2_0630"/>
<evidence type="ECO:0000313" key="2">
    <source>
        <dbReference type="Proteomes" id="UP000002275"/>
    </source>
</evidence>